<gene>
    <name evidence="10" type="ORF">V2H45_24270</name>
</gene>
<dbReference type="Pfam" id="PF01383">
    <property type="entry name" value="CpcD"/>
    <property type="match status" value="1"/>
</dbReference>
<dbReference type="AlphaFoldDB" id="A0AAW9Q402"/>
<proteinExistence type="inferred from homology"/>
<evidence type="ECO:0000256" key="3">
    <source>
        <dbReference type="ARBA" id="ARBA00022549"/>
    </source>
</evidence>
<dbReference type="InterPro" id="IPR016470">
    <property type="entry name" value="Phycobilisome"/>
</dbReference>
<evidence type="ECO:0000256" key="6">
    <source>
        <dbReference type="ARBA" id="ARBA00023136"/>
    </source>
</evidence>
<name>A0AAW9Q402_9CYAN</name>
<dbReference type="GO" id="GO:0031676">
    <property type="term" value="C:plasma membrane-derived thylakoid membrane"/>
    <property type="evidence" value="ECO:0007669"/>
    <property type="project" value="UniProtKB-SubCell"/>
</dbReference>
<dbReference type="Gene3D" id="1.10.3130.20">
    <property type="entry name" value="Phycobilisome linker domain"/>
    <property type="match status" value="1"/>
</dbReference>
<dbReference type="EMBL" id="JAZBJZ010000181">
    <property type="protein sequence ID" value="MEE3719861.1"/>
    <property type="molecule type" value="Genomic_DNA"/>
</dbReference>
<keyword evidence="6" id="KW-0472">Membrane</keyword>
<evidence type="ECO:0000313" key="10">
    <source>
        <dbReference type="EMBL" id="MEE3719861.1"/>
    </source>
</evidence>
<keyword evidence="5" id="KW-0793">Thylakoid</keyword>
<keyword evidence="4 7" id="KW-0605">Phycobilisome</keyword>
<evidence type="ECO:0000256" key="1">
    <source>
        <dbReference type="ARBA" id="ARBA00004445"/>
    </source>
</evidence>
<dbReference type="InterPro" id="IPR008213">
    <property type="entry name" value="CpcD-like_dom"/>
</dbReference>
<dbReference type="PIRSF" id="PIRSF005898">
    <property type="entry name" value="Phycobilisome_CpeC/CpcI"/>
    <property type="match status" value="1"/>
</dbReference>
<keyword evidence="3" id="KW-0042">Antenna complex</keyword>
<evidence type="ECO:0000256" key="2">
    <source>
        <dbReference type="ARBA" id="ARBA00022531"/>
    </source>
</evidence>
<dbReference type="SMART" id="SM01094">
    <property type="entry name" value="CpcD"/>
    <property type="match status" value="1"/>
</dbReference>
<comment type="similarity">
    <text evidence="7">Belongs to the phycobilisome linker protein family.</text>
</comment>
<evidence type="ECO:0000259" key="8">
    <source>
        <dbReference type="PROSITE" id="PS51441"/>
    </source>
</evidence>
<dbReference type="Pfam" id="PF00427">
    <property type="entry name" value="PBS_linker_poly"/>
    <property type="match status" value="1"/>
</dbReference>
<evidence type="ECO:0000256" key="7">
    <source>
        <dbReference type="PROSITE-ProRule" id="PRU00775"/>
    </source>
</evidence>
<evidence type="ECO:0000313" key="11">
    <source>
        <dbReference type="Proteomes" id="UP001333818"/>
    </source>
</evidence>
<reference evidence="10" key="1">
    <citation type="submission" date="2024-01" db="EMBL/GenBank/DDBJ databases">
        <title>Bank of Algae and Cyanobacteria of the Azores (BACA) strain genomes.</title>
        <authorList>
            <person name="Luz R."/>
            <person name="Cordeiro R."/>
            <person name="Fonseca A."/>
            <person name="Goncalves V."/>
        </authorList>
    </citation>
    <scope>NUCLEOTIDE SEQUENCE</scope>
    <source>
        <strain evidence="10">BACA0141</strain>
    </source>
</reference>
<feature type="domain" description="CpcD-like" evidence="8">
    <location>
        <begin position="219"/>
        <end position="271"/>
    </location>
</feature>
<sequence length="271" mass="30641">MAALGEASRLGVSPFTENERVELRPVKTEEQVNAVIWAAYRQILGNEHLFEHDRLSSAESLLHRGLISVQDFVRAIAQSELYRQKFFYTNSQTRFIELNYKHLLGRAPYDQSEIAYHVDLYISHGYEAEIDSYINSLEYQKSFGESIVPYYRGFQTTVGQKVSGFANFFQLYRGYANSDRAQNKTQAKLTWDLAKDLVSPIYPASTGSLTGASTGQRGGNTFRIRLTQAASPNSPVVRQGITEIVVPFDQLSSRLQKLNRQGSRVIEILPS</sequence>
<protein>
    <submittedName>
        <fullName evidence="10">Phycobilisome rod-core linker polypeptide</fullName>
    </submittedName>
</protein>
<accession>A0AAW9Q402</accession>
<dbReference type="Proteomes" id="UP001333818">
    <property type="component" value="Unassembled WGS sequence"/>
</dbReference>
<dbReference type="InterPro" id="IPR038255">
    <property type="entry name" value="PBS_linker_sf"/>
</dbReference>
<comment type="subcellular location">
    <subcellularLocation>
        <location evidence="1">Cellular thylakoid membrane</location>
        <topology evidence="1">Peripheral membrane protein</topology>
        <orientation evidence="1">Cytoplasmic side</orientation>
    </subcellularLocation>
</comment>
<dbReference type="PROSITE" id="PS51445">
    <property type="entry name" value="PBS_LINKER"/>
    <property type="match status" value="1"/>
</dbReference>
<dbReference type="InterPro" id="IPR001297">
    <property type="entry name" value="PBS_linker_dom"/>
</dbReference>
<evidence type="ECO:0000259" key="9">
    <source>
        <dbReference type="PROSITE" id="PS51445"/>
    </source>
</evidence>
<dbReference type="RefSeq" id="WP_330486296.1">
    <property type="nucleotide sequence ID" value="NZ_JAZBJZ010000181.1"/>
</dbReference>
<dbReference type="PANTHER" id="PTHR34011">
    <property type="entry name" value="PHYCOBILISOME 32.1 KDA LINKER POLYPEPTIDE, PHYCOCYANIN-ASSOCIATED, ROD 2-RELATED"/>
    <property type="match status" value="1"/>
</dbReference>
<dbReference type="PANTHER" id="PTHR34011:SF6">
    <property type="entry name" value="PHYCOBILIPROTEIN APCE"/>
    <property type="match status" value="1"/>
</dbReference>
<dbReference type="GO" id="GO:0030089">
    <property type="term" value="C:phycobilisome"/>
    <property type="evidence" value="ECO:0007669"/>
    <property type="project" value="UniProtKB-UniRule"/>
</dbReference>
<keyword evidence="11" id="KW-1185">Reference proteome</keyword>
<feature type="domain" description="PBS-linker" evidence="9">
    <location>
        <begin position="1"/>
        <end position="180"/>
    </location>
</feature>
<organism evidence="10 11">
    <name type="scientific">Tumidithrix elongata BACA0141</name>
    <dbReference type="NCBI Taxonomy" id="2716417"/>
    <lineage>
        <taxon>Bacteria</taxon>
        <taxon>Bacillati</taxon>
        <taxon>Cyanobacteriota</taxon>
        <taxon>Cyanophyceae</taxon>
        <taxon>Pseudanabaenales</taxon>
        <taxon>Pseudanabaenaceae</taxon>
        <taxon>Tumidithrix</taxon>
        <taxon>Tumidithrix elongata</taxon>
    </lineage>
</organism>
<dbReference type="PROSITE" id="PS51441">
    <property type="entry name" value="CPCD_LIKE"/>
    <property type="match status" value="1"/>
</dbReference>
<keyword evidence="2" id="KW-0602">Photosynthesis</keyword>
<dbReference type="GO" id="GO:0015979">
    <property type="term" value="P:photosynthesis"/>
    <property type="evidence" value="ECO:0007669"/>
    <property type="project" value="UniProtKB-KW"/>
</dbReference>
<evidence type="ECO:0000256" key="5">
    <source>
        <dbReference type="ARBA" id="ARBA00023078"/>
    </source>
</evidence>
<evidence type="ECO:0000256" key="4">
    <source>
        <dbReference type="ARBA" id="ARBA00022738"/>
    </source>
</evidence>
<comment type="caution">
    <text evidence="10">The sequence shown here is derived from an EMBL/GenBank/DDBJ whole genome shotgun (WGS) entry which is preliminary data.</text>
</comment>